<proteinExistence type="predicted"/>
<name>A0ABP0KCE9_9DINO</name>
<accession>A0ABP0KCE9</accession>
<organism evidence="7 8">
    <name type="scientific">Durusdinium trenchii</name>
    <dbReference type="NCBI Taxonomy" id="1381693"/>
    <lineage>
        <taxon>Eukaryota</taxon>
        <taxon>Sar</taxon>
        <taxon>Alveolata</taxon>
        <taxon>Dinophyceae</taxon>
        <taxon>Suessiales</taxon>
        <taxon>Symbiodiniaceae</taxon>
        <taxon>Durusdinium</taxon>
    </lineage>
</organism>
<feature type="transmembrane region" description="Helical" evidence="5">
    <location>
        <begin position="164"/>
        <end position="183"/>
    </location>
</feature>
<evidence type="ECO:0000256" key="4">
    <source>
        <dbReference type="ARBA" id="ARBA00023136"/>
    </source>
</evidence>
<protein>
    <recommendedName>
        <fullName evidence="6">Amino acid transporter transmembrane domain-containing protein</fullName>
    </recommendedName>
</protein>
<feature type="transmembrane region" description="Helical" evidence="5">
    <location>
        <begin position="203"/>
        <end position="224"/>
    </location>
</feature>
<sequence length="485" mass="53231">MSSYSTDTPRRVEATAMEGSSIALIVPTLLKNMIGAGIFSLPVGLRYATPIPGLIVLGTIGLLSASSYWMIGYCCIACGVKSFRDLWNVVLGQRSAWIIDVTIFLNGWITLICYIILIGDFTTKSFEGLLGPDHILAKKRALCQTVISAFVLLPLSLAKDLQRLAYTSILGLIVLVYVLFVVIQDSILNSPPEISEEVHLCEWNFGIFEAIALYCHAFVAHYNAPKIFSELANPTLIRWTQLVGIAYSVAFVVYAEFAWAGFRRFQLSVEGNVLKNYGPQLNILIAWLGMGFSIAFTYPLVFNSAREAAINLTLIARQTLSSIDSPRFRQLQDGYYGSSWQHRSEQLIRLLGPSPDSPNHKLSQKPGTKTTFLLVLLTYVVAVRCDDVGIANALAGSVMGCMVCLVLPGLLFFNVARMQQRAQQARGLQKPLLTKGCLSHRERGSSGAALPMRPILAQFAGIVIFISGTIFTIVGTAVILMHHLS</sequence>
<evidence type="ECO:0000256" key="1">
    <source>
        <dbReference type="ARBA" id="ARBA00004141"/>
    </source>
</evidence>
<keyword evidence="2 5" id="KW-0812">Transmembrane</keyword>
<gene>
    <name evidence="7" type="ORF">CCMP2556_LOCUS15323</name>
</gene>
<evidence type="ECO:0000256" key="3">
    <source>
        <dbReference type="ARBA" id="ARBA00022989"/>
    </source>
</evidence>
<feature type="domain" description="Amino acid transporter transmembrane" evidence="6">
    <location>
        <begin position="26"/>
        <end position="424"/>
    </location>
</feature>
<evidence type="ECO:0000313" key="7">
    <source>
        <dbReference type="EMBL" id="CAK9023709.1"/>
    </source>
</evidence>
<comment type="subcellular location">
    <subcellularLocation>
        <location evidence="1">Membrane</location>
        <topology evidence="1">Multi-pass membrane protein</topology>
    </subcellularLocation>
</comment>
<dbReference type="Proteomes" id="UP001642484">
    <property type="component" value="Unassembled WGS sequence"/>
</dbReference>
<evidence type="ECO:0000313" key="8">
    <source>
        <dbReference type="Proteomes" id="UP001642484"/>
    </source>
</evidence>
<dbReference type="InterPro" id="IPR013057">
    <property type="entry name" value="AA_transpt_TM"/>
</dbReference>
<comment type="caution">
    <text evidence="7">The sequence shown here is derived from an EMBL/GenBank/DDBJ whole genome shotgun (WGS) entry which is preliminary data.</text>
</comment>
<feature type="transmembrane region" description="Helical" evidence="5">
    <location>
        <begin position="281"/>
        <end position="301"/>
    </location>
</feature>
<keyword evidence="8" id="KW-1185">Reference proteome</keyword>
<feature type="transmembrane region" description="Helical" evidence="5">
    <location>
        <begin position="236"/>
        <end position="261"/>
    </location>
</feature>
<evidence type="ECO:0000256" key="5">
    <source>
        <dbReference type="SAM" id="Phobius"/>
    </source>
</evidence>
<dbReference type="Pfam" id="PF01490">
    <property type="entry name" value="Aa_trans"/>
    <property type="match status" value="1"/>
</dbReference>
<feature type="transmembrane region" description="Helical" evidence="5">
    <location>
        <begin position="459"/>
        <end position="481"/>
    </location>
</feature>
<dbReference type="EMBL" id="CAXAMN010008002">
    <property type="protein sequence ID" value="CAK9023709.1"/>
    <property type="molecule type" value="Genomic_DNA"/>
</dbReference>
<reference evidence="7 8" key="1">
    <citation type="submission" date="2024-02" db="EMBL/GenBank/DDBJ databases">
        <authorList>
            <person name="Chen Y."/>
            <person name="Shah S."/>
            <person name="Dougan E. K."/>
            <person name="Thang M."/>
            <person name="Chan C."/>
        </authorList>
    </citation>
    <scope>NUCLEOTIDE SEQUENCE [LARGE SCALE GENOMIC DNA]</scope>
</reference>
<keyword evidence="4 5" id="KW-0472">Membrane</keyword>
<dbReference type="PANTHER" id="PTHR22950">
    <property type="entry name" value="AMINO ACID TRANSPORTER"/>
    <property type="match status" value="1"/>
</dbReference>
<keyword evidence="3 5" id="KW-1133">Transmembrane helix</keyword>
<feature type="transmembrane region" description="Helical" evidence="5">
    <location>
        <begin position="51"/>
        <end position="76"/>
    </location>
</feature>
<feature type="transmembrane region" description="Helical" evidence="5">
    <location>
        <begin position="390"/>
        <end position="416"/>
    </location>
</feature>
<feature type="transmembrane region" description="Helical" evidence="5">
    <location>
        <begin position="97"/>
        <end position="119"/>
    </location>
</feature>
<evidence type="ECO:0000256" key="2">
    <source>
        <dbReference type="ARBA" id="ARBA00022692"/>
    </source>
</evidence>
<evidence type="ECO:0000259" key="6">
    <source>
        <dbReference type="Pfam" id="PF01490"/>
    </source>
</evidence>
<feature type="transmembrane region" description="Helical" evidence="5">
    <location>
        <begin position="21"/>
        <end position="45"/>
    </location>
</feature>